<dbReference type="Pfam" id="PF24758">
    <property type="entry name" value="LRR_At5g56370"/>
    <property type="match status" value="3"/>
</dbReference>
<reference evidence="2" key="1">
    <citation type="submission" date="2023-03" db="EMBL/GenBank/DDBJ databases">
        <title>Chromosome-scale reference genome and RAD-based genetic map of yellow starthistle (Centaurea solstitialis) reveal putative structural variation and QTLs associated with invader traits.</title>
        <authorList>
            <person name="Reatini B."/>
            <person name="Cang F.A."/>
            <person name="Jiang Q."/>
            <person name="Mckibben M.T.W."/>
            <person name="Barker M.S."/>
            <person name="Rieseberg L.H."/>
            <person name="Dlugosch K.M."/>
        </authorList>
    </citation>
    <scope>NUCLEOTIDE SEQUENCE</scope>
    <source>
        <strain evidence="2">CAN-66</strain>
        <tissue evidence="2">Leaf</tissue>
    </source>
</reference>
<protein>
    <recommendedName>
        <fullName evidence="1">F-box domain-containing protein</fullName>
    </recommendedName>
</protein>
<evidence type="ECO:0000313" key="3">
    <source>
        <dbReference type="Proteomes" id="UP001172457"/>
    </source>
</evidence>
<dbReference type="InterPro" id="IPR036047">
    <property type="entry name" value="F-box-like_dom_sf"/>
</dbReference>
<dbReference type="InterPro" id="IPR032675">
    <property type="entry name" value="LRR_dom_sf"/>
</dbReference>
<proteinExistence type="predicted"/>
<dbReference type="InterPro" id="IPR001810">
    <property type="entry name" value="F-box_dom"/>
</dbReference>
<dbReference type="PANTHER" id="PTHR31639">
    <property type="entry name" value="F-BOX PROTEIN-LIKE"/>
    <property type="match status" value="1"/>
</dbReference>
<keyword evidence="3" id="KW-1185">Reference proteome</keyword>
<dbReference type="SUPFAM" id="SSF81383">
    <property type="entry name" value="F-box domain"/>
    <property type="match status" value="3"/>
</dbReference>
<feature type="domain" description="F-box" evidence="1">
    <location>
        <begin position="448"/>
        <end position="501"/>
    </location>
</feature>
<dbReference type="SMART" id="SM00256">
    <property type="entry name" value="FBOX"/>
    <property type="match status" value="3"/>
</dbReference>
<dbReference type="PANTHER" id="PTHR31639:SF333">
    <property type="entry name" value="F-BOX DOMAIN, FBD DOMAIN, LEUCINE-RICH REPEAT DOMAIN, L DOMAIN-LIKE PROTEIN-RELATED"/>
    <property type="match status" value="1"/>
</dbReference>
<name>A0AA38TDV7_9ASTR</name>
<comment type="caution">
    <text evidence="2">The sequence shown here is derived from an EMBL/GenBank/DDBJ whole genome shotgun (WGS) entry which is preliminary data.</text>
</comment>
<dbReference type="InterPro" id="IPR053781">
    <property type="entry name" value="F-box_AtFBL13-like"/>
</dbReference>
<organism evidence="2 3">
    <name type="scientific">Centaurea solstitialis</name>
    <name type="common">yellow star-thistle</name>
    <dbReference type="NCBI Taxonomy" id="347529"/>
    <lineage>
        <taxon>Eukaryota</taxon>
        <taxon>Viridiplantae</taxon>
        <taxon>Streptophyta</taxon>
        <taxon>Embryophyta</taxon>
        <taxon>Tracheophyta</taxon>
        <taxon>Spermatophyta</taxon>
        <taxon>Magnoliopsida</taxon>
        <taxon>eudicotyledons</taxon>
        <taxon>Gunneridae</taxon>
        <taxon>Pentapetalae</taxon>
        <taxon>asterids</taxon>
        <taxon>campanulids</taxon>
        <taxon>Asterales</taxon>
        <taxon>Asteraceae</taxon>
        <taxon>Carduoideae</taxon>
        <taxon>Cardueae</taxon>
        <taxon>Centaureinae</taxon>
        <taxon>Centaurea</taxon>
    </lineage>
</organism>
<dbReference type="InterPro" id="IPR055411">
    <property type="entry name" value="LRR_FXL15/At3g58940/PEG3-like"/>
</dbReference>
<feature type="domain" description="F-box" evidence="1">
    <location>
        <begin position="13"/>
        <end position="65"/>
    </location>
</feature>
<dbReference type="CDD" id="cd22160">
    <property type="entry name" value="F-box_AtFBL13-like"/>
    <property type="match status" value="2"/>
</dbReference>
<dbReference type="PROSITE" id="PS50181">
    <property type="entry name" value="FBOX"/>
    <property type="match status" value="3"/>
</dbReference>
<sequence length="1419" mass="163239">MTDKRRFLPCGEEDRMSNLPESVISLILEWLPFRDAVRTSTLSKDWRYKWTTMTSLVLDEQFSKKVKRYGDFSHNGFIRSVNHFMILHSGPISKFSLHIPEMQLDIFQEINQWMVFLSRSGVRELVLTNSSRRYKVPSHLSSFSELRKLKLENFTFIPPLKFEGLPNLEDLFLKDIDFRPGSCGIQANLPELRKLSLYSCTNVCNFKIRAQKLESLVVETFPDAMLLRLLDSPCLTRVAIRNLKSIVDSVPAERKNIAELLRNLPKIQCLIVDGQFCKLLSADNVPKWFPHPVDSLKHLSLHNFQHSDLDQLQGALSLLRNSTNLETLFMNHTVPRVRNYDAHYVGPASDYLESPDCLDGTLKHLLNVELETVEGSRPELLFIKLLLAHSPSLKKMTIQPSGTTDYSKRMLVILLHLRGGINDLKSMVLIFLKLMTDNHKRFLPCGEEDRMSNLPESVISSILERLPFRDAVRTSTLSKDWRYKWTTMTSLVLDEEFSKKIPNNGAYSRNGFIRIVNQAVILHSGPISKFSLHIPELNLDIFQEINQWMVFLSRNNVSLRELVLTNSNWCYKKLPSHLSFFSELRKLKLENFTFVPPLKFEGFPNLEDLFLKDIGFRPGSCGIQANLPELRKLSLYSCTNVCNFKIHAQKLESLAVETFPDAMLLRLLDSPCLTRVAIRNLKSKGDSVPAERKNLAELLRNLPKIQCLIVDGHFCKLLSADNVPKWFPHPVDSLKHLSLHNFQHSDLDQLQGALSLLRNSTNLETLFMNHMETAELDAKPRFRLIEAINVGPATDLLESPDCLEQTLKHLLNVELETVEGSRPELLFIKLLLAHSPSLKKMTIQSSGTTDYAKMFNIAKNVMQYPRASTKVEAIYLDPKLQLCKNVQLKIYYAFNLKRTKEGPVWCDINRKRKKGKVRKEKERERESYASKSSHFWEIYVQPTTRMDIIFFSIMETQNGIWVPRTRRGILSAEPVGDLAERAGRGRDNHKRRFLPSCGEEDRMSTLPESLISSILERLPYRDAVRTSTLSKDWRNKWTTMTSLVLDEEFSKKISNNGAYSRNGFIRIVNQAVILHSGTISKFSLHIPELNLGIFQEINQWMVFLSRNDVSLRELVLTNSNWRYKQLPSHLSSFSELRKLKLERFTFMPPLIFEGFPNLEDLFLKHIDFRPGSCGIQANLPELRKLSLYSCTNVYNFKINAQKLESLVIESCPDAMLMWLLDSPCLTRVAIRHLQSIGDSGRKNLAQLLCNLPKIQCLIIDGHFFKLLSADNVPKWFPRPVDSLKHLSLHNFQHSDLDQLQGALSLLRNSPNLETLFMNRTDPRIMFHNAKHVGPASDHLESPDCLDQTLQHLLNVELETVQGSRPELLFIKLLLAHSPSLEKMTIQQSGTHLDYYHRMLVILLHLRGGINGLKRLENRN</sequence>
<evidence type="ECO:0000259" key="1">
    <source>
        <dbReference type="PROSITE" id="PS50181"/>
    </source>
</evidence>
<dbReference type="Gene3D" id="3.80.10.10">
    <property type="entry name" value="Ribonuclease Inhibitor"/>
    <property type="match status" value="3"/>
</dbReference>
<gene>
    <name evidence="2" type="ORF">OSB04_013738</name>
</gene>
<evidence type="ECO:0000313" key="2">
    <source>
        <dbReference type="EMBL" id="KAJ9559124.1"/>
    </source>
</evidence>
<dbReference type="Pfam" id="PF00646">
    <property type="entry name" value="F-box"/>
    <property type="match status" value="3"/>
</dbReference>
<dbReference type="EMBL" id="JARYMX010000003">
    <property type="protein sequence ID" value="KAJ9559124.1"/>
    <property type="molecule type" value="Genomic_DNA"/>
</dbReference>
<dbReference type="Proteomes" id="UP001172457">
    <property type="component" value="Chromosome 3"/>
</dbReference>
<accession>A0AA38TDV7</accession>
<feature type="domain" description="F-box" evidence="1">
    <location>
        <begin position="1000"/>
        <end position="1053"/>
    </location>
</feature>
<dbReference type="SUPFAM" id="SSF52047">
    <property type="entry name" value="RNI-like"/>
    <property type="match status" value="3"/>
</dbReference>